<dbReference type="InterPro" id="IPR002677">
    <property type="entry name" value="Ribosomal_bL32"/>
</dbReference>
<comment type="similarity">
    <text evidence="1 5">Belongs to the bacterial ribosomal protein bL32 family.</text>
</comment>
<keyword evidence="2 5" id="KW-0689">Ribosomal protein</keyword>
<keyword evidence="3 5" id="KW-0687">Ribonucleoprotein</keyword>
<comment type="caution">
    <text evidence="7">The sequence shown here is derived from an EMBL/GenBank/DDBJ whole genome shotgun (WGS) entry which is preliminary data.</text>
</comment>
<dbReference type="InterPro" id="IPR011332">
    <property type="entry name" value="Ribosomal_zn-bd"/>
</dbReference>
<dbReference type="Proteomes" id="UP000229390">
    <property type="component" value="Unassembled WGS sequence"/>
</dbReference>
<proteinExistence type="inferred from homology"/>
<accession>A0A2M6SZT5</accession>
<reference evidence="8" key="1">
    <citation type="submission" date="2017-09" db="EMBL/GenBank/DDBJ databases">
        <title>Depth-based differentiation of microbial function through sediment-hosted aquifers and enrichment of novel symbionts in the deep terrestrial subsurface.</title>
        <authorList>
            <person name="Probst A.J."/>
            <person name="Ladd B."/>
            <person name="Jarett J.K."/>
            <person name="Geller-Mcgrath D.E."/>
            <person name="Sieber C.M.K."/>
            <person name="Emerson J.B."/>
            <person name="Anantharaman K."/>
            <person name="Thomas B.C."/>
            <person name="Malmstrom R."/>
            <person name="Stieglmeier M."/>
            <person name="Klingl A."/>
            <person name="Woyke T."/>
            <person name="Ryan C.M."/>
            <person name="Banfield J.F."/>
        </authorList>
    </citation>
    <scope>NUCLEOTIDE SEQUENCE [LARGE SCALE GENOMIC DNA]</scope>
</reference>
<dbReference type="GO" id="GO:0015934">
    <property type="term" value="C:large ribosomal subunit"/>
    <property type="evidence" value="ECO:0007669"/>
    <property type="project" value="InterPro"/>
</dbReference>
<dbReference type="NCBIfam" id="TIGR01031">
    <property type="entry name" value="rpmF_bact"/>
    <property type="match status" value="1"/>
</dbReference>
<dbReference type="PANTHER" id="PTHR35534:SF1">
    <property type="entry name" value="LARGE RIBOSOMAL SUBUNIT PROTEIN BL32"/>
    <property type="match status" value="1"/>
</dbReference>
<gene>
    <name evidence="5" type="primary">rpmF</name>
    <name evidence="7" type="ORF">COT34_02725</name>
</gene>
<evidence type="ECO:0000256" key="2">
    <source>
        <dbReference type="ARBA" id="ARBA00022980"/>
    </source>
</evidence>
<evidence type="ECO:0000256" key="5">
    <source>
        <dbReference type="HAMAP-Rule" id="MF_00340"/>
    </source>
</evidence>
<dbReference type="Pfam" id="PF01783">
    <property type="entry name" value="Ribosomal_L32p"/>
    <property type="match status" value="1"/>
</dbReference>
<evidence type="ECO:0000256" key="6">
    <source>
        <dbReference type="SAM" id="MobiDB-lite"/>
    </source>
</evidence>
<name>A0A2M6SZT5_9BACT</name>
<feature type="compositionally biased region" description="Basic and acidic residues" evidence="6">
    <location>
        <begin position="68"/>
        <end position="83"/>
    </location>
</feature>
<protein>
    <recommendedName>
        <fullName evidence="4 5">Large ribosomal subunit protein bL32</fullName>
    </recommendedName>
</protein>
<feature type="compositionally biased region" description="Basic residues" evidence="6">
    <location>
        <begin position="1"/>
        <end position="11"/>
    </location>
</feature>
<evidence type="ECO:0000256" key="4">
    <source>
        <dbReference type="ARBA" id="ARBA00035178"/>
    </source>
</evidence>
<dbReference type="InterPro" id="IPR044957">
    <property type="entry name" value="Ribosomal_bL32_bact"/>
</dbReference>
<dbReference type="GO" id="GO:0003735">
    <property type="term" value="F:structural constituent of ribosome"/>
    <property type="evidence" value="ECO:0007669"/>
    <property type="project" value="InterPro"/>
</dbReference>
<dbReference type="PANTHER" id="PTHR35534">
    <property type="entry name" value="50S RIBOSOMAL PROTEIN L32"/>
    <property type="match status" value="1"/>
</dbReference>
<dbReference type="HAMAP" id="MF_00340">
    <property type="entry name" value="Ribosomal_bL32"/>
    <property type="match status" value="1"/>
</dbReference>
<evidence type="ECO:0000313" key="7">
    <source>
        <dbReference type="EMBL" id="PIS38609.1"/>
    </source>
</evidence>
<sequence length="97" mass="11097">MGGVPKKRHTKSSINQRRAHLRLEVPSISRCAKCGQETLSHVVCPHCGYYRGREVINVLEKLTKKEKKTREKEIARKEKETGKQAESATKQELPKDN</sequence>
<evidence type="ECO:0000256" key="1">
    <source>
        <dbReference type="ARBA" id="ARBA00008560"/>
    </source>
</evidence>
<dbReference type="EMBL" id="PEYE01000045">
    <property type="protein sequence ID" value="PIS38609.1"/>
    <property type="molecule type" value="Genomic_DNA"/>
</dbReference>
<dbReference type="GO" id="GO:0006412">
    <property type="term" value="P:translation"/>
    <property type="evidence" value="ECO:0007669"/>
    <property type="project" value="UniProtKB-UniRule"/>
</dbReference>
<organism evidence="7 8">
    <name type="scientific">Candidatus Nealsonbacteria bacterium CG08_land_8_20_14_0_20_43_11</name>
    <dbReference type="NCBI Taxonomy" id="1974706"/>
    <lineage>
        <taxon>Bacteria</taxon>
        <taxon>Candidatus Nealsoniibacteriota</taxon>
    </lineage>
</organism>
<feature type="region of interest" description="Disordered" evidence="6">
    <location>
        <begin position="65"/>
        <end position="97"/>
    </location>
</feature>
<feature type="region of interest" description="Disordered" evidence="6">
    <location>
        <begin position="1"/>
        <end position="20"/>
    </location>
</feature>
<dbReference type="AlphaFoldDB" id="A0A2M6SZT5"/>
<evidence type="ECO:0000256" key="3">
    <source>
        <dbReference type="ARBA" id="ARBA00023274"/>
    </source>
</evidence>
<dbReference type="SUPFAM" id="SSF57829">
    <property type="entry name" value="Zn-binding ribosomal proteins"/>
    <property type="match status" value="1"/>
</dbReference>
<evidence type="ECO:0000313" key="8">
    <source>
        <dbReference type="Proteomes" id="UP000229390"/>
    </source>
</evidence>